<feature type="compositionally biased region" description="Basic and acidic residues" evidence="1">
    <location>
        <begin position="77"/>
        <end position="96"/>
    </location>
</feature>
<proteinExistence type="predicted"/>
<dbReference type="STRING" id="80876.SAMN05421779_102247"/>
<dbReference type="Proteomes" id="UP000185678">
    <property type="component" value="Unassembled WGS sequence"/>
</dbReference>
<evidence type="ECO:0000313" key="4">
    <source>
        <dbReference type="Proteomes" id="UP000185678"/>
    </source>
</evidence>
<feature type="compositionally biased region" description="Low complexity" evidence="1">
    <location>
        <begin position="64"/>
        <end position="75"/>
    </location>
</feature>
<dbReference type="RefSeq" id="WP_076399143.1">
    <property type="nucleotide sequence ID" value="NZ_FTOA01000002.1"/>
</dbReference>
<evidence type="ECO:0000259" key="2">
    <source>
        <dbReference type="PROSITE" id="PS51724"/>
    </source>
</evidence>
<dbReference type="EMBL" id="FTOA01000002">
    <property type="protein sequence ID" value="SIS48543.1"/>
    <property type="molecule type" value="Genomic_DNA"/>
</dbReference>
<dbReference type="PROSITE" id="PS51724">
    <property type="entry name" value="SPOR"/>
    <property type="match status" value="1"/>
</dbReference>
<organism evidence="3 4">
    <name type="scientific">Insolitispirillum peregrinum</name>
    <dbReference type="NCBI Taxonomy" id="80876"/>
    <lineage>
        <taxon>Bacteria</taxon>
        <taxon>Pseudomonadati</taxon>
        <taxon>Pseudomonadota</taxon>
        <taxon>Alphaproteobacteria</taxon>
        <taxon>Rhodospirillales</taxon>
        <taxon>Novispirillaceae</taxon>
        <taxon>Insolitispirillum</taxon>
    </lineage>
</organism>
<protein>
    <recommendedName>
        <fullName evidence="2">SPOR domain-containing protein</fullName>
    </recommendedName>
</protein>
<gene>
    <name evidence="3" type="ORF">SAMN05421779_102247</name>
</gene>
<feature type="compositionally biased region" description="Low complexity" evidence="1">
    <location>
        <begin position="105"/>
        <end position="123"/>
    </location>
</feature>
<feature type="domain" description="SPOR" evidence="2">
    <location>
        <begin position="184"/>
        <end position="264"/>
    </location>
</feature>
<keyword evidence="4" id="KW-1185">Reference proteome</keyword>
<evidence type="ECO:0000313" key="3">
    <source>
        <dbReference type="EMBL" id="SIS48543.1"/>
    </source>
</evidence>
<feature type="region of interest" description="Disordered" evidence="1">
    <location>
        <begin position="64"/>
        <end position="143"/>
    </location>
</feature>
<dbReference type="AlphaFoldDB" id="A0A1N7JGQ1"/>
<feature type="compositionally biased region" description="Basic and acidic residues" evidence="1">
    <location>
        <begin position="124"/>
        <end position="136"/>
    </location>
</feature>
<name>A0A1N7JGQ1_9PROT</name>
<feature type="region of interest" description="Disordered" evidence="1">
    <location>
        <begin position="155"/>
        <end position="179"/>
    </location>
</feature>
<sequence length="274" mass="27922">MKGAMVMIGAAATTLILAGLGVTFWISPQALDAARLMRVAENSAQTQFQRAIQNEAADLRAAGTGAKTAPPAGGKVADGKPVDSKPEDAKPGESKPGEPAPTGSKPADTPTAKTDASPAPAKDAPAKETPAKETPKEAAPLPAARPLALLISPRGTGPALAVPTDPPPPDLLGADGKPLASPEAALPVPWSVEVGLYASQERAAAALKTLQKLYPASALAVWLDGDQTQWFTISIPNMRPQQADSLARTLRAEGYQPVTAVPMPPPAPAGGKTP</sequence>
<evidence type="ECO:0000256" key="1">
    <source>
        <dbReference type="SAM" id="MobiDB-lite"/>
    </source>
</evidence>
<accession>A0A1N7JGQ1</accession>
<dbReference type="InterPro" id="IPR007730">
    <property type="entry name" value="SPOR-like_dom"/>
</dbReference>
<reference evidence="3 4" key="1">
    <citation type="submission" date="2017-01" db="EMBL/GenBank/DDBJ databases">
        <authorList>
            <person name="Mah S.A."/>
            <person name="Swanson W.J."/>
            <person name="Moy G.W."/>
            <person name="Vacquier V.D."/>
        </authorList>
    </citation>
    <scope>NUCLEOTIDE SEQUENCE [LARGE SCALE GENOMIC DNA]</scope>
    <source>
        <strain evidence="3 4">DSM 11589</strain>
    </source>
</reference>
<dbReference type="GO" id="GO:0042834">
    <property type="term" value="F:peptidoglycan binding"/>
    <property type="evidence" value="ECO:0007669"/>
    <property type="project" value="InterPro"/>
</dbReference>